<comment type="caution">
    <text evidence="2">The sequence shown here is derived from an EMBL/GenBank/DDBJ whole genome shotgun (WGS) entry which is preliminary data.</text>
</comment>
<dbReference type="InterPro" id="IPR036953">
    <property type="entry name" value="GreA/GreB_C_sf"/>
</dbReference>
<feature type="domain" description="Transcription elongation factor GreA/GreB C-terminal" evidence="1">
    <location>
        <begin position="97"/>
        <end position="153"/>
    </location>
</feature>
<evidence type="ECO:0000259" key="1">
    <source>
        <dbReference type="Pfam" id="PF01272"/>
    </source>
</evidence>
<dbReference type="AlphaFoldDB" id="A0A1W9Z2P2"/>
<dbReference type="Proteomes" id="UP000192366">
    <property type="component" value="Unassembled WGS sequence"/>
</dbReference>
<evidence type="ECO:0000313" key="3">
    <source>
        <dbReference type="Proteomes" id="UP000192366"/>
    </source>
</evidence>
<evidence type="ECO:0000313" key="2">
    <source>
        <dbReference type="EMBL" id="ORA06310.1"/>
    </source>
</evidence>
<dbReference type="GO" id="GO:0003746">
    <property type="term" value="F:translation elongation factor activity"/>
    <property type="evidence" value="ECO:0007669"/>
    <property type="project" value="UniProtKB-KW"/>
</dbReference>
<dbReference type="RefSeq" id="WP_083055817.1">
    <property type="nucleotide sequence ID" value="NZ_JACKVM010000009.1"/>
</dbReference>
<sequence length="164" mass="17184">MTTATPVWLTPEAHARLLNELEVLRRWASAGVDGDDSDAADSNAVAVRRAQQGRIQQIHDMLAAAVVGEDPPNDGVAELGMVLTVRFEDSAAVPGGSAGGDTETFLLGVRGADYGDIEVYSVKSPLGEAICGARTGERREYLLPTGGVQAVTLLSAVPYGLHAR</sequence>
<keyword evidence="3" id="KW-1185">Reference proteome</keyword>
<dbReference type="GO" id="GO:0003677">
    <property type="term" value="F:DNA binding"/>
    <property type="evidence" value="ECO:0007669"/>
    <property type="project" value="InterPro"/>
</dbReference>
<protein>
    <submittedName>
        <fullName evidence="2">Transcription elongation factor GreAB</fullName>
    </submittedName>
</protein>
<dbReference type="STRING" id="564198.BST17_04960"/>
<proteinExistence type="predicted"/>
<accession>A0A1W9Z2P2</accession>
<dbReference type="OrthoDB" id="5118809at2"/>
<dbReference type="EMBL" id="MVHJ01000003">
    <property type="protein sequence ID" value="ORA06310.1"/>
    <property type="molecule type" value="Genomic_DNA"/>
</dbReference>
<name>A0A1W9Z2P2_MYCBA</name>
<keyword evidence="2" id="KW-0251">Elongation factor</keyword>
<keyword evidence="2" id="KW-0648">Protein biosynthesis</keyword>
<dbReference type="Gene3D" id="3.10.50.30">
    <property type="entry name" value="Transcription elongation factor, GreA/GreB, C-terminal domain"/>
    <property type="match status" value="1"/>
</dbReference>
<dbReference type="GO" id="GO:0032784">
    <property type="term" value="P:regulation of DNA-templated transcription elongation"/>
    <property type="evidence" value="ECO:0007669"/>
    <property type="project" value="InterPro"/>
</dbReference>
<gene>
    <name evidence="2" type="ORF">BST17_04960</name>
</gene>
<dbReference type="InterPro" id="IPR001437">
    <property type="entry name" value="Tscrpt_elong_fac_GreA/B_C"/>
</dbReference>
<organism evidence="2 3">
    <name type="scientific">Mycolicibacterium bacteremicum</name>
    <name type="common">Mycobacterium bacteremicum</name>
    <dbReference type="NCBI Taxonomy" id="564198"/>
    <lineage>
        <taxon>Bacteria</taxon>
        <taxon>Bacillati</taxon>
        <taxon>Actinomycetota</taxon>
        <taxon>Actinomycetes</taxon>
        <taxon>Mycobacteriales</taxon>
        <taxon>Mycobacteriaceae</taxon>
        <taxon>Mycolicibacterium</taxon>
    </lineage>
</organism>
<dbReference type="Pfam" id="PF01272">
    <property type="entry name" value="GreA_GreB"/>
    <property type="match status" value="1"/>
</dbReference>
<dbReference type="SUPFAM" id="SSF54534">
    <property type="entry name" value="FKBP-like"/>
    <property type="match status" value="1"/>
</dbReference>
<reference evidence="2 3" key="1">
    <citation type="submission" date="2017-02" db="EMBL/GenBank/DDBJ databases">
        <title>The new phylogeny of genus Mycobacterium.</title>
        <authorList>
            <person name="Tortoli E."/>
            <person name="Trovato A."/>
            <person name="Cirillo D.M."/>
        </authorList>
    </citation>
    <scope>NUCLEOTIDE SEQUENCE [LARGE SCALE GENOMIC DNA]</scope>
    <source>
        <strain evidence="2 3">DSM 45578</strain>
    </source>
</reference>